<keyword evidence="3" id="KW-0560">Oxidoreductase</keyword>
<dbReference type="GO" id="GO:0008113">
    <property type="term" value="F:peptide-methionine (S)-S-oxide reductase activity"/>
    <property type="evidence" value="ECO:0007669"/>
    <property type="project" value="UniProtKB-EC"/>
</dbReference>
<gene>
    <name evidence="6" type="ORF">FVE85_4088</name>
</gene>
<evidence type="ECO:0000256" key="4">
    <source>
        <dbReference type="ARBA" id="ARBA00030643"/>
    </source>
</evidence>
<dbReference type="InterPro" id="IPR002569">
    <property type="entry name" value="Met_Sox_Rdtase_MsrA_dom"/>
</dbReference>
<dbReference type="HAMAP" id="MF_01401">
    <property type="entry name" value="MsrA"/>
    <property type="match status" value="1"/>
</dbReference>
<dbReference type="EC" id="1.8.4.11" evidence="2"/>
<comment type="similarity">
    <text evidence="1">Belongs to the MsrA Met sulfoxide reductase family.</text>
</comment>
<comment type="caution">
    <text evidence="6">The sequence shown here is derived from an EMBL/GenBank/DDBJ whole genome shotgun (WGS) entry which is preliminary data.</text>
</comment>
<protein>
    <recommendedName>
        <fullName evidence="2">peptide-methionine (S)-S-oxide reductase</fullName>
        <ecNumber evidence="2">1.8.4.11</ecNumber>
    </recommendedName>
    <alternativeName>
        <fullName evidence="4">Peptide-methionine (S)-S-oxide reductase</fullName>
    </alternativeName>
</protein>
<evidence type="ECO:0000313" key="7">
    <source>
        <dbReference type="Proteomes" id="UP000324585"/>
    </source>
</evidence>
<dbReference type="PANTHER" id="PTHR43774">
    <property type="entry name" value="PEPTIDE METHIONINE SULFOXIDE REDUCTASE"/>
    <property type="match status" value="1"/>
</dbReference>
<dbReference type="Gene3D" id="3.30.1060.10">
    <property type="entry name" value="Peptide methionine sulphoxide reductase MsrA"/>
    <property type="match status" value="1"/>
</dbReference>
<dbReference type="AlphaFoldDB" id="A0A5J4YTM1"/>
<evidence type="ECO:0000259" key="5">
    <source>
        <dbReference type="Pfam" id="PF01625"/>
    </source>
</evidence>
<dbReference type="EMBL" id="VRMN01000005">
    <property type="protein sequence ID" value="KAA8494113.1"/>
    <property type="molecule type" value="Genomic_DNA"/>
</dbReference>
<dbReference type="PANTHER" id="PTHR43774:SF1">
    <property type="entry name" value="PEPTIDE METHIONINE SULFOXIDE REDUCTASE MSRA 2"/>
    <property type="match status" value="1"/>
</dbReference>
<sequence>MSTGFVVSLAGSRGVQAGKARVASKGAFVPALRGAAPAVHTFALALSRRRSQAVTGTVVGLAMISSLFGKMGGSAPGPVRDSKWSQLEKIEGETATFGAGCFWGTEKYFGKDFETKFPGAMKATAVGYMGIDGAKPNPTYREVCTGATGHVEVAQVKFDSKVASFEDLCKFFFTFHDCTTKDRQGNDAGFQYASVVFYHTPEQKAIAEKVKAEMQAKLDGSEIKTMQGSKCETRILPATKFYTGEEYHQTYLESGAGSYCNHRKYFDW</sequence>
<dbReference type="Pfam" id="PF01625">
    <property type="entry name" value="PMSR"/>
    <property type="match status" value="1"/>
</dbReference>
<evidence type="ECO:0000313" key="6">
    <source>
        <dbReference type="EMBL" id="KAA8494113.1"/>
    </source>
</evidence>
<feature type="domain" description="Peptide methionine sulphoxide reductase MsrA" evidence="5">
    <location>
        <begin position="94"/>
        <end position="261"/>
    </location>
</feature>
<dbReference type="OrthoDB" id="77405at2759"/>
<organism evidence="6 7">
    <name type="scientific">Porphyridium purpureum</name>
    <name type="common">Red alga</name>
    <name type="synonym">Porphyridium cruentum</name>
    <dbReference type="NCBI Taxonomy" id="35688"/>
    <lineage>
        <taxon>Eukaryota</taxon>
        <taxon>Rhodophyta</taxon>
        <taxon>Bangiophyceae</taxon>
        <taxon>Porphyridiales</taxon>
        <taxon>Porphyridiaceae</taxon>
        <taxon>Porphyridium</taxon>
    </lineage>
</organism>
<dbReference type="Proteomes" id="UP000324585">
    <property type="component" value="Unassembled WGS sequence"/>
</dbReference>
<evidence type="ECO:0000256" key="1">
    <source>
        <dbReference type="ARBA" id="ARBA00005591"/>
    </source>
</evidence>
<evidence type="ECO:0000256" key="2">
    <source>
        <dbReference type="ARBA" id="ARBA00012502"/>
    </source>
</evidence>
<dbReference type="InterPro" id="IPR036509">
    <property type="entry name" value="Met_Sox_Rdtase_MsrA_sf"/>
</dbReference>
<accession>A0A5J4YTM1</accession>
<name>A0A5J4YTM1_PORPP</name>
<dbReference type="SUPFAM" id="SSF55068">
    <property type="entry name" value="Peptide methionine sulfoxide reductase"/>
    <property type="match status" value="1"/>
</dbReference>
<proteinExistence type="inferred from homology"/>
<dbReference type="OMA" id="TEHYITH"/>
<keyword evidence="7" id="KW-1185">Reference proteome</keyword>
<evidence type="ECO:0000256" key="3">
    <source>
        <dbReference type="ARBA" id="ARBA00023002"/>
    </source>
</evidence>
<dbReference type="NCBIfam" id="TIGR00401">
    <property type="entry name" value="msrA"/>
    <property type="match status" value="1"/>
</dbReference>
<reference evidence="7" key="1">
    <citation type="journal article" date="2019" name="Nat. Commun.">
        <title>Expansion of phycobilisome linker gene families in mesophilic red algae.</title>
        <authorList>
            <person name="Lee J."/>
            <person name="Kim D."/>
            <person name="Bhattacharya D."/>
            <person name="Yoon H.S."/>
        </authorList>
    </citation>
    <scope>NUCLEOTIDE SEQUENCE [LARGE SCALE GENOMIC DNA]</scope>
    <source>
        <strain evidence="7">CCMP 1328</strain>
    </source>
</reference>